<evidence type="ECO:0000256" key="3">
    <source>
        <dbReference type="ARBA" id="ARBA00022989"/>
    </source>
</evidence>
<protein>
    <submittedName>
        <fullName evidence="8 9">G-protein coupled receptors family 1 profile domain-containing protein</fullName>
    </submittedName>
</protein>
<feature type="transmembrane region" description="Helical" evidence="5">
    <location>
        <begin position="205"/>
        <end position="225"/>
    </location>
</feature>
<accession>A0A915C1F9</accession>
<dbReference type="InterPro" id="IPR017452">
    <property type="entry name" value="GPCR_Rhodpsn_7TM"/>
</dbReference>
<feature type="transmembrane region" description="Helical" evidence="5">
    <location>
        <begin position="72"/>
        <end position="97"/>
    </location>
</feature>
<proteinExistence type="predicted"/>
<keyword evidence="3 5" id="KW-1133">Transmembrane helix</keyword>
<organism evidence="7 9">
    <name type="scientific">Parascaris univalens</name>
    <name type="common">Nematode worm</name>
    <dbReference type="NCBI Taxonomy" id="6257"/>
    <lineage>
        <taxon>Eukaryota</taxon>
        <taxon>Metazoa</taxon>
        <taxon>Ecdysozoa</taxon>
        <taxon>Nematoda</taxon>
        <taxon>Chromadorea</taxon>
        <taxon>Rhabditida</taxon>
        <taxon>Spirurina</taxon>
        <taxon>Ascaridomorpha</taxon>
        <taxon>Ascaridoidea</taxon>
        <taxon>Ascarididae</taxon>
        <taxon>Parascaris</taxon>
    </lineage>
</organism>
<sequence>MNITRKDTCFPEFTAEEAVQFQLNQTRYLFRSYRLYFAWIPLPLVVIALILTSVFMIACYEAVKRRRVSRKCYIFVLNRAVGDILCCIFFLLCALYLFVISADSFNVNIFITLTTLCGGCLWTAMVSYVCLSFIKLYAVYKPLNYKTTFNLKLCLRLIIFSWIIYALMILYTWVVIATKSLRKLFNLPNISASRSMYIMSRSKDVFFVMVYLITIVVFLLTVIFIRRGQKFIDTLQIRGRNNSVRKRRFPLWKLSLSVLIFALINFAFVYAAFVAVFFQDSCYWRRNRYRRTITLGLLRCALLIRIIVDSIVGFIIDAQIRRAALSIFGRCLNLSSTTNKFTSSVASTETSVTANESRPNSRAAYIQSISMSVNSNGP</sequence>
<name>A0A915C1F9_PARUN</name>
<keyword evidence="4 5" id="KW-0472">Membrane</keyword>
<feature type="transmembrane region" description="Helical" evidence="5">
    <location>
        <begin position="296"/>
        <end position="316"/>
    </location>
</feature>
<dbReference type="Gene3D" id="1.20.1070.10">
    <property type="entry name" value="Rhodopsin 7-helix transmembrane proteins"/>
    <property type="match status" value="1"/>
</dbReference>
<dbReference type="WBParaSite" id="PgR073_g042_t02">
    <property type="protein sequence ID" value="PgR073_g042_t02"/>
    <property type="gene ID" value="PgR073_g042"/>
</dbReference>
<dbReference type="Proteomes" id="UP000887569">
    <property type="component" value="Unplaced"/>
</dbReference>
<feature type="transmembrane region" description="Helical" evidence="5">
    <location>
        <begin position="155"/>
        <end position="176"/>
    </location>
</feature>
<reference evidence="8 9" key="1">
    <citation type="submission" date="2022-11" db="UniProtKB">
        <authorList>
            <consortium name="WormBaseParasite"/>
        </authorList>
    </citation>
    <scope>IDENTIFICATION</scope>
</reference>
<dbReference type="PROSITE" id="PS50262">
    <property type="entry name" value="G_PROTEIN_RECEP_F1_2"/>
    <property type="match status" value="1"/>
</dbReference>
<keyword evidence="2 5" id="KW-0812">Transmembrane</keyword>
<evidence type="ECO:0000256" key="2">
    <source>
        <dbReference type="ARBA" id="ARBA00022692"/>
    </source>
</evidence>
<dbReference type="AlphaFoldDB" id="A0A915C1F9"/>
<evidence type="ECO:0000313" key="8">
    <source>
        <dbReference type="WBParaSite" id="PgR073_g042_t01"/>
    </source>
</evidence>
<keyword evidence="7" id="KW-1185">Reference proteome</keyword>
<comment type="subcellular location">
    <subcellularLocation>
        <location evidence="1">Membrane</location>
    </subcellularLocation>
</comment>
<dbReference type="WBParaSite" id="PgR073_g042_t01">
    <property type="protein sequence ID" value="PgR073_g042_t01"/>
    <property type="gene ID" value="PgR073_g042"/>
</dbReference>
<evidence type="ECO:0000256" key="1">
    <source>
        <dbReference type="ARBA" id="ARBA00004370"/>
    </source>
</evidence>
<feature type="domain" description="G-protein coupled receptors family 1 profile" evidence="6">
    <location>
        <begin position="52"/>
        <end position="317"/>
    </location>
</feature>
<evidence type="ECO:0000256" key="5">
    <source>
        <dbReference type="SAM" id="Phobius"/>
    </source>
</evidence>
<evidence type="ECO:0000313" key="7">
    <source>
        <dbReference type="Proteomes" id="UP000887569"/>
    </source>
</evidence>
<dbReference type="SUPFAM" id="SSF81321">
    <property type="entry name" value="Family A G protein-coupled receptor-like"/>
    <property type="match status" value="1"/>
</dbReference>
<evidence type="ECO:0000256" key="4">
    <source>
        <dbReference type="ARBA" id="ARBA00023136"/>
    </source>
</evidence>
<evidence type="ECO:0000313" key="9">
    <source>
        <dbReference type="WBParaSite" id="PgR073_g042_t02"/>
    </source>
</evidence>
<evidence type="ECO:0000259" key="6">
    <source>
        <dbReference type="PROSITE" id="PS50262"/>
    </source>
</evidence>
<feature type="transmembrane region" description="Helical" evidence="5">
    <location>
        <begin position="109"/>
        <end position="134"/>
    </location>
</feature>
<feature type="transmembrane region" description="Helical" evidence="5">
    <location>
        <begin position="254"/>
        <end position="276"/>
    </location>
</feature>
<dbReference type="CDD" id="cd00637">
    <property type="entry name" value="7tm_classA_rhodopsin-like"/>
    <property type="match status" value="1"/>
</dbReference>
<dbReference type="GO" id="GO:0016020">
    <property type="term" value="C:membrane"/>
    <property type="evidence" value="ECO:0007669"/>
    <property type="project" value="UniProtKB-SubCell"/>
</dbReference>
<feature type="transmembrane region" description="Helical" evidence="5">
    <location>
        <begin position="36"/>
        <end position="60"/>
    </location>
</feature>